<reference evidence="2 3" key="1">
    <citation type="submission" date="2015-12" db="EMBL/GenBank/DDBJ databases">
        <title>The genome of Folsomia candida.</title>
        <authorList>
            <person name="Faddeeva A."/>
            <person name="Derks M.F."/>
            <person name="Anvar Y."/>
            <person name="Smit S."/>
            <person name="Van Straalen N."/>
            <person name="Roelofs D."/>
        </authorList>
    </citation>
    <scope>NUCLEOTIDE SEQUENCE [LARGE SCALE GENOMIC DNA]</scope>
    <source>
        <strain evidence="2 3">VU population</strain>
        <tissue evidence="2">Whole body</tissue>
    </source>
</reference>
<comment type="caution">
    <text evidence="2">The sequence shown here is derived from an EMBL/GenBank/DDBJ whole genome shotgun (WGS) entry which is preliminary data.</text>
</comment>
<protein>
    <submittedName>
        <fullName evidence="2">Uncharacterized protein</fullName>
    </submittedName>
</protein>
<evidence type="ECO:0000256" key="1">
    <source>
        <dbReference type="SAM" id="MobiDB-lite"/>
    </source>
</evidence>
<keyword evidence="3" id="KW-1185">Reference proteome</keyword>
<feature type="compositionally biased region" description="Polar residues" evidence="1">
    <location>
        <begin position="11"/>
        <end position="22"/>
    </location>
</feature>
<evidence type="ECO:0000313" key="3">
    <source>
        <dbReference type="Proteomes" id="UP000198287"/>
    </source>
</evidence>
<dbReference type="AlphaFoldDB" id="A0A226ETP1"/>
<accession>A0A226ETP1</accession>
<name>A0A226ETP1_FOLCA</name>
<organism evidence="2 3">
    <name type="scientific">Folsomia candida</name>
    <name type="common">Springtail</name>
    <dbReference type="NCBI Taxonomy" id="158441"/>
    <lineage>
        <taxon>Eukaryota</taxon>
        <taxon>Metazoa</taxon>
        <taxon>Ecdysozoa</taxon>
        <taxon>Arthropoda</taxon>
        <taxon>Hexapoda</taxon>
        <taxon>Collembola</taxon>
        <taxon>Entomobryomorpha</taxon>
        <taxon>Isotomoidea</taxon>
        <taxon>Isotomidae</taxon>
        <taxon>Proisotominae</taxon>
        <taxon>Folsomia</taxon>
    </lineage>
</organism>
<dbReference type="Proteomes" id="UP000198287">
    <property type="component" value="Unassembled WGS sequence"/>
</dbReference>
<proteinExistence type="predicted"/>
<gene>
    <name evidence="2" type="ORF">Fcan01_05197</name>
</gene>
<sequence>MKAPLKFYKSGSPSHINTDPTQEQNTAELLKWISDVTIKRRQIRRTTRCSNLFAEAILSSALRKAKKDLAHKQEEKRKKLRLFCLSRSKKVDLQNSNLADANTNSPVLNNCKNSNIMTDNSNNHLSSYQVRYVLNDLSSSNNKSTISNDCQETMTDSEADDEVKACLSSLESFFKELKSIKVKSSCRIRNGLAAADPSPWEARSKRSQVEKSSAG</sequence>
<feature type="region of interest" description="Disordered" evidence="1">
    <location>
        <begin position="1"/>
        <end position="22"/>
    </location>
</feature>
<evidence type="ECO:0000313" key="2">
    <source>
        <dbReference type="EMBL" id="OXA60972.1"/>
    </source>
</evidence>
<feature type="region of interest" description="Disordered" evidence="1">
    <location>
        <begin position="195"/>
        <end position="215"/>
    </location>
</feature>
<dbReference type="EMBL" id="LNIX01000002">
    <property type="protein sequence ID" value="OXA60972.1"/>
    <property type="molecule type" value="Genomic_DNA"/>
</dbReference>
<dbReference type="OMA" id="CKNSNIM"/>